<evidence type="ECO:0000313" key="4">
    <source>
        <dbReference type="EMBL" id="KFH42477.1"/>
    </source>
</evidence>
<evidence type="ECO:0000256" key="1">
    <source>
        <dbReference type="ARBA" id="ARBA00022801"/>
    </source>
</evidence>
<organism evidence="4 5">
    <name type="scientific">Hapsidospora chrysogenum (strain ATCC 11550 / CBS 779.69 / DSM 880 / IAM 14645 / JCM 23072 / IMI 49137)</name>
    <name type="common">Acremonium chrysogenum</name>
    <dbReference type="NCBI Taxonomy" id="857340"/>
    <lineage>
        <taxon>Eukaryota</taxon>
        <taxon>Fungi</taxon>
        <taxon>Dikarya</taxon>
        <taxon>Ascomycota</taxon>
        <taxon>Pezizomycotina</taxon>
        <taxon>Sordariomycetes</taxon>
        <taxon>Hypocreomycetidae</taxon>
        <taxon>Hypocreales</taxon>
        <taxon>Bionectriaceae</taxon>
        <taxon>Hapsidospora</taxon>
    </lineage>
</organism>
<dbReference type="InterPro" id="IPR029058">
    <property type="entry name" value="AB_hydrolase_fold"/>
</dbReference>
<proteinExistence type="predicted"/>
<dbReference type="Pfam" id="PF07859">
    <property type="entry name" value="Abhydrolase_3"/>
    <property type="match status" value="1"/>
</dbReference>
<dbReference type="InterPro" id="IPR013094">
    <property type="entry name" value="AB_hydrolase_3"/>
</dbReference>
<feature type="domain" description="Alpha/beta hydrolase fold-3" evidence="3">
    <location>
        <begin position="156"/>
        <end position="395"/>
    </location>
</feature>
<dbReference type="OrthoDB" id="5354320at2759"/>
<reference evidence="5" key="1">
    <citation type="journal article" date="2014" name="Genome Announc.">
        <title>Genome sequence and annotation of Acremonium chrysogenum, producer of the beta-lactam antibiotic cephalosporin C.</title>
        <authorList>
            <person name="Terfehr D."/>
            <person name="Dahlmann T.A."/>
            <person name="Specht T."/>
            <person name="Zadra I."/>
            <person name="Kuernsteiner H."/>
            <person name="Kueck U."/>
        </authorList>
    </citation>
    <scope>NUCLEOTIDE SEQUENCE [LARGE SCALE GENOMIC DNA]</scope>
    <source>
        <strain evidence="5">ATCC 11550 / CBS 779.69 / DSM 880 / IAM 14645 / JCM 23072 / IMI 49137</strain>
    </source>
</reference>
<dbReference type="AlphaFoldDB" id="A0A086SZE5"/>
<dbReference type="SUPFAM" id="SSF53474">
    <property type="entry name" value="alpha/beta-Hydrolases"/>
    <property type="match status" value="1"/>
</dbReference>
<dbReference type="HOGENOM" id="CLU_027519_0_0_1"/>
<dbReference type="STRING" id="857340.A0A086SZE5"/>
<feature type="chain" id="PRO_5001815364" evidence="2">
    <location>
        <begin position="23"/>
        <end position="475"/>
    </location>
</feature>
<dbReference type="InterPro" id="IPR050300">
    <property type="entry name" value="GDXG_lipolytic_enzyme"/>
</dbReference>
<dbReference type="PANTHER" id="PTHR48081:SF25">
    <property type="entry name" value="PUTATIVE (AFU_ORTHOLOGUE AFUA_3G11560)-RELATED"/>
    <property type="match status" value="1"/>
</dbReference>
<sequence>MSSPLAVLKLVLSKIPLMISTAVSHVLGLSSTSQKWDLHTAITVNLLREILGNSHRSTVTQQQHRSLRDPGVKGNLWVSRVSLPGPPEDALREALSQAIRALGTGGEEYSLPALETVTAEWTGYRGNVPASEPEPSISEADKYRHLMDETTSNTTIIYFHGGSYYLMDPCSTRGLVSDYARLTGGRVLNVRYRLAPQNPFPAALLDALVVYLSLLYPPEGSLHDPIPASDIVIGGDSSGGNLAAVLLQLLLQLHRSASGGGLPTVMFHGRPVEVPLPAGFALSSASIDLTGSLRSSELHALYDYLPGPPVVPPNPPPCDVWPTDPPRAHFFCEDSAMCHPLVSPLAASSWEGSPPIFVICGEERVADENKVLAQTAAAQGVPIVWEQYEAMPHCFSQLFAGTAVADKSSDNWAAFVKKVTEDPAGVATKGSYIVAKSLDTRPVDVSKLLHVRPGEVLEGMRQARDEFVRKAASGC</sequence>
<dbReference type="PANTHER" id="PTHR48081">
    <property type="entry name" value="AB HYDROLASE SUPERFAMILY PROTEIN C4A8.06C"/>
    <property type="match status" value="1"/>
</dbReference>
<keyword evidence="1" id="KW-0378">Hydrolase</keyword>
<gene>
    <name evidence="4" type="ORF">ACRE_067920</name>
</gene>
<evidence type="ECO:0000256" key="2">
    <source>
        <dbReference type="SAM" id="SignalP"/>
    </source>
</evidence>
<keyword evidence="5" id="KW-1185">Reference proteome</keyword>
<dbReference type="Proteomes" id="UP000029964">
    <property type="component" value="Unassembled WGS sequence"/>
</dbReference>
<dbReference type="EMBL" id="JPKY01000093">
    <property type="protein sequence ID" value="KFH42477.1"/>
    <property type="molecule type" value="Genomic_DNA"/>
</dbReference>
<keyword evidence="2" id="KW-0732">Signal</keyword>
<accession>A0A086SZE5</accession>
<evidence type="ECO:0000313" key="5">
    <source>
        <dbReference type="Proteomes" id="UP000029964"/>
    </source>
</evidence>
<evidence type="ECO:0000259" key="3">
    <source>
        <dbReference type="Pfam" id="PF07859"/>
    </source>
</evidence>
<feature type="signal peptide" evidence="2">
    <location>
        <begin position="1"/>
        <end position="22"/>
    </location>
</feature>
<name>A0A086SZE5_HAPC1</name>
<protein>
    <submittedName>
        <fullName evidence="4">Esterase-like protein</fullName>
    </submittedName>
</protein>
<comment type="caution">
    <text evidence="4">The sequence shown here is derived from an EMBL/GenBank/DDBJ whole genome shotgun (WGS) entry which is preliminary data.</text>
</comment>
<dbReference type="GO" id="GO:0016787">
    <property type="term" value="F:hydrolase activity"/>
    <property type="evidence" value="ECO:0007669"/>
    <property type="project" value="UniProtKB-KW"/>
</dbReference>
<dbReference type="Gene3D" id="3.40.50.1820">
    <property type="entry name" value="alpha/beta hydrolase"/>
    <property type="match status" value="1"/>
</dbReference>